<feature type="signal peptide" evidence="1">
    <location>
        <begin position="1"/>
        <end position="20"/>
    </location>
</feature>
<name>A0ABY8KXZ7_9FLAO</name>
<sequence length="145" mass="16758">MKTKSYLVLIVALISLNLFAQKEKQSKKESEKPIEIIVDNNEIKSNQLLLDFLKNDSRISSRKLKNLINTQLNSNFTRIDDSSTSRVSGKLGKNFSQVINIFLDNELVLGNGINRLYRLQDIRMSKVRKITRLNMIDKQISIYIL</sequence>
<keyword evidence="3" id="KW-1185">Reference proteome</keyword>
<proteinExistence type="predicted"/>
<dbReference type="Proteomes" id="UP001232001">
    <property type="component" value="Chromosome"/>
</dbReference>
<feature type="chain" id="PRO_5046448230" evidence="1">
    <location>
        <begin position="21"/>
        <end position="145"/>
    </location>
</feature>
<protein>
    <submittedName>
        <fullName evidence="2">Uncharacterized protein</fullName>
    </submittedName>
</protein>
<dbReference type="RefSeq" id="WP_279650007.1">
    <property type="nucleotide sequence ID" value="NZ_CP122539.1"/>
</dbReference>
<keyword evidence="1" id="KW-0732">Signal</keyword>
<evidence type="ECO:0000313" key="2">
    <source>
        <dbReference type="EMBL" id="WGH74126.1"/>
    </source>
</evidence>
<evidence type="ECO:0000256" key="1">
    <source>
        <dbReference type="SAM" id="SignalP"/>
    </source>
</evidence>
<organism evidence="2 3">
    <name type="scientific">Tenacibaculum tangerinum</name>
    <dbReference type="NCBI Taxonomy" id="3038772"/>
    <lineage>
        <taxon>Bacteria</taxon>
        <taxon>Pseudomonadati</taxon>
        <taxon>Bacteroidota</taxon>
        <taxon>Flavobacteriia</taxon>
        <taxon>Flavobacteriales</taxon>
        <taxon>Flavobacteriaceae</taxon>
        <taxon>Tenacibaculum</taxon>
    </lineage>
</organism>
<accession>A0ABY8KXZ7</accession>
<dbReference type="EMBL" id="CP122539">
    <property type="protein sequence ID" value="WGH74126.1"/>
    <property type="molecule type" value="Genomic_DNA"/>
</dbReference>
<evidence type="ECO:0000313" key="3">
    <source>
        <dbReference type="Proteomes" id="UP001232001"/>
    </source>
</evidence>
<gene>
    <name evidence="2" type="ORF">P8625_08325</name>
</gene>
<reference evidence="2 3" key="1">
    <citation type="submission" date="2023-04" db="EMBL/GenBank/DDBJ databases">
        <title>Tenacibaculum tangerinum sp. nov., isolated from sea tidal flat of South Korea.</title>
        <authorList>
            <person name="Lee S.H."/>
            <person name="Kim J.-J."/>
        </authorList>
    </citation>
    <scope>NUCLEOTIDE SEQUENCE [LARGE SCALE GENOMIC DNA]</scope>
    <source>
        <strain evidence="2 3">GRR-S3-23</strain>
    </source>
</reference>